<sequence length="305" mass="34613">MDSLKVLEGVVEYLEQLAVSADEVDYKVVSQLAGSPAPLFQRIFVYVTGVTIAEYVRRRRLTLAAWDIRNSEDNKILDTALQYGFGSHASFTRAFKEHHKASPTEIRQGTAKPADYPRISFTNLRIVGGKRIMAELKKIEYVEYGPRKVVGMMKRTTFQKAGEECWGAAFGQGVFDRLAALEEWVCKDLDPYIGLGHMSKFAGQDEFQYVIGKFVEREAPVPDGMYDEPVPAGTVAKMWIEGDTLNDIIDCAYLLATEAIAKTGYKIDHEQFYWCDIYTYARYCTPLEKGEKIMLDYIMPVIKDE</sequence>
<organism evidence="1 2">
    <name type="scientific">Paenibacillus mesotrionivorans</name>
    <dbReference type="NCBI Taxonomy" id="3160968"/>
    <lineage>
        <taxon>Bacteria</taxon>
        <taxon>Bacillati</taxon>
        <taxon>Bacillota</taxon>
        <taxon>Bacilli</taxon>
        <taxon>Bacillales</taxon>
        <taxon>Paenibacillaceae</taxon>
        <taxon>Paenibacillus</taxon>
    </lineage>
</organism>
<evidence type="ECO:0000313" key="1">
    <source>
        <dbReference type="EMBL" id="MFM9330559.1"/>
    </source>
</evidence>
<dbReference type="EMBL" id="JBJURJ010000013">
    <property type="protein sequence ID" value="MFM9330559.1"/>
    <property type="molecule type" value="Genomic_DNA"/>
</dbReference>
<keyword evidence="2" id="KW-1185">Reference proteome</keyword>
<evidence type="ECO:0000313" key="2">
    <source>
        <dbReference type="Proteomes" id="UP001631969"/>
    </source>
</evidence>
<protein>
    <submittedName>
        <fullName evidence="1">Helix-turn-helix domain-containing protein</fullName>
    </submittedName>
</protein>
<dbReference type="Proteomes" id="UP001631969">
    <property type="component" value="Unassembled WGS sequence"/>
</dbReference>
<proteinExistence type="predicted"/>
<accession>A0ACC7P0K4</accession>
<comment type="caution">
    <text evidence="1">The sequence shown here is derived from an EMBL/GenBank/DDBJ whole genome shotgun (WGS) entry which is preliminary data.</text>
</comment>
<gene>
    <name evidence="1" type="ORF">ACI1P1_19855</name>
</gene>
<name>A0ACC7P0K4_9BACL</name>
<reference evidence="1" key="1">
    <citation type="submission" date="2024-12" db="EMBL/GenBank/DDBJ databases">
        <authorList>
            <person name="Wu N."/>
        </authorList>
    </citation>
    <scope>NUCLEOTIDE SEQUENCE</scope>
    <source>
        <strain evidence="1">P15</strain>
    </source>
</reference>